<feature type="non-terminal residue" evidence="1">
    <location>
        <position position="311"/>
    </location>
</feature>
<organism evidence="1 2">
    <name type="scientific">Ricinus communis</name>
    <name type="common">Castor bean</name>
    <dbReference type="NCBI Taxonomy" id="3988"/>
    <lineage>
        <taxon>Eukaryota</taxon>
        <taxon>Viridiplantae</taxon>
        <taxon>Streptophyta</taxon>
        <taxon>Embryophyta</taxon>
        <taxon>Tracheophyta</taxon>
        <taxon>Spermatophyta</taxon>
        <taxon>Magnoliopsida</taxon>
        <taxon>eudicotyledons</taxon>
        <taxon>Gunneridae</taxon>
        <taxon>Pentapetalae</taxon>
        <taxon>rosids</taxon>
        <taxon>fabids</taxon>
        <taxon>Malpighiales</taxon>
        <taxon>Euphorbiaceae</taxon>
        <taxon>Acalyphoideae</taxon>
        <taxon>Acalypheae</taxon>
        <taxon>Ricinus</taxon>
    </lineage>
</organism>
<proteinExistence type="predicted"/>
<dbReference type="EMBL" id="EQ984610">
    <property type="protein sequence ID" value="EEF23802.1"/>
    <property type="molecule type" value="Genomic_DNA"/>
</dbReference>
<name>B9TK12_RICCO</name>
<protein>
    <submittedName>
        <fullName evidence="1">Uncharacterized protein</fullName>
    </submittedName>
</protein>
<evidence type="ECO:0000313" key="1">
    <source>
        <dbReference type="EMBL" id="EEF23802.1"/>
    </source>
</evidence>
<keyword evidence="2" id="KW-1185">Reference proteome</keyword>
<dbReference type="AlphaFoldDB" id="B9TK12"/>
<evidence type="ECO:0000313" key="2">
    <source>
        <dbReference type="Proteomes" id="UP000008311"/>
    </source>
</evidence>
<gene>
    <name evidence="1" type="ORF">RCOM_1913750</name>
</gene>
<accession>B9TK12</accession>
<dbReference type="InParanoid" id="B9TK12"/>
<dbReference type="Proteomes" id="UP000008311">
    <property type="component" value="Unassembled WGS sequence"/>
</dbReference>
<feature type="non-terminal residue" evidence="1">
    <location>
        <position position="1"/>
    </location>
</feature>
<reference evidence="2" key="1">
    <citation type="journal article" date="2010" name="Nat. Biotechnol.">
        <title>Draft genome sequence of the oilseed species Ricinus communis.</title>
        <authorList>
            <person name="Chan A.P."/>
            <person name="Crabtree J."/>
            <person name="Zhao Q."/>
            <person name="Lorenzi H."/>
            <person name="Orvis J."/>
            <person name="Puiu D."/>
            <person name="Melake-Berhan A."/>
            <person name="Jones K.M."/>
            <person name="Redman J."/>
            <person name="Chen G."/>
            <person name="Cahoon E.B."/>
            <person name="Gedil M."/>
            <person name="Stanke M."/>
            <person name="Haas B.J."/>
            <person name="Wortman J.R."/>
            <person name="Fraser-Liggett C.M."/>
            <person name="Ravel J."/>
            <person name="Rabinowicz P.D."/>
        </authorList>
    </citation>
    <scope>NUCLEOTIDE SEQUENCE [LARGE SCALE GENOMIC DNA]</scope>
    <source>
        <strain evidence="2">cv. Hale</strain>
    </source>
</reference>
<sequence length="311" mass="33450">AAPGGLNEHRENTVLAPRRQASGDVTQLLLKGWGILCGWRRLGPFQASDKAGDFSQCLTTTGTFVACPRILQGRRLHAPDSGFDAAANQLGAVLFGLVAQRIVLGGQDQRRRQVLQAARLQRRRVRVGTVGGVGQVAAVGLGAGVGHVQQLRLGLDLAHRAGAQAGIEHRHHQHLAGQRRAAAVARHQRADGGQVGARLDARHQQLLAGPAQLGLVLLGPQQHGVRVLDRRREGLFGGQRVRRGQHRHVRAVVRQMAQEHIRVFQVAADKTAGVEEDQQHVALGAGIAAGIETCRQRTVRALHLQAADLQL</sequence>